<reference evidence="2" key="3">
    <citation type="submission" date="2025-09" db="UniProtKB">
        <authorList>
            <consortium name="Ensembl"/>
        </authorList>
    </citation>
    <scope>IDENTIFICATION</scope>
</reference>
<dbReference type="Ensembl" id="ENSPTRT00000078332.1">
    <property type="protein sequence ID" value="ENSPTRP00000063152.1"/>
    <property type="gene ID" value="ENSPTRG00000052199.1"/>
</dbReference>
<dbReference type="AlphaFoldDB" id="A0A2I3RFJ6"/>
<feature type="transmembrane region" description="Helical" evidence="1">
    <location>
        <begin position="35"/>
        <end position="58"/>
    </location>
</feature>
<dbReference type="InParanoid" id="A0A2I3RFJ6"/>
<evidence type="ECO:0000256" key="1">
    <source>
        <dbReference type="SAM" id="Phobius"/>
    </source>
</evidence>
<keyword evidence="1" id="KW-0812">Transmembrane</keyword>
<evidence type="ECO:0000313" key="2">
    <source>
        <dbReference type="Ensembl" id="ENSPTRP00000063152.1"/>
    </source>
</evidence>
<reference evidence="2 3" key="1">
    <citation type="journal article" date="2005" name="Nature">
        <title>Initial sequence of the chimpanzee genome and comparison with the human genome.</title>
        <authorList>
            <consortium name="Chimpanzee sequencing and analysis consortium"/>
        </authorList>
    </citation>
    <scope>NUCLEOTIDE SEQUENCE [LARGE SCALE GENOMIC DNA]</scope>
</reference>
<dbReference type="OMA" id="KCMVLIL"/>
<proteinExistence type="predicted"/>
<evidence type="ECO:0000313" key="3">
    <source>
        <dbReference type="Proteomes" id="UP000002277"/>
    </source>
</evidence>
<organism evidence="2 3">
    <name type="scientific">Pan troglodytes</name>
    <name type="common">Chimpanzee</name>
    <dbReference type="NCBI Taxonomy" id="9598"/>
    <lineage>
        <taxon>Eukaryota</taxon>
        <taxon>Metazoa</taxon>
        <taxon>Chordata</taxon>
        <taxon>Craniata</taxon>
        <taxon>Vertebrata</taxon>
        <taxon>Euteleostomi</taxon>
        <taxon>Mammalia</taxon>
        <taxon>Eutheria</taxon>
        <taxon>Euarchontoglires</taxon>
        <taxon>Primates</taxon>
        <taxon>Haplorrhini</taxon>
        <taxon>Catarrhini</taxon>
        <taxon>Hominidae</taxon>
        <taxon>Pan</taxon>
    </lineage>
</organism>
<dbReference type="Bgee" id="ENSPTRG00000052199">
    <property type="expression patterns" value="Expressed in cerebellar cortex and 20 other cell types or tissues"/>
</dbReference>
<keyword evidence="1" id="KW-1133">Transmembrane helix</keyword>
<dbReference type="GeneTree" id="ENSGT00910000147839"/>
<keyword evidence="3" id="KW-1185">Reference proteome</keyword>
<protein>
    <submittedName>
        <fullName evidence="2">Uncharacterized protein</fullName>
    </submittedName>
</protein>
<reference evidence="2" key="2">
    <citation type="submission" date="2025-08" db="UniProtKB">
        <authorList>
            <consortium name="Ensembl"/>
        </authorList>
    </citation>
    <scope>IDENTIFICATION</scope>
</reference>
<name>A0A2I3RFJ6_PANTR</name>
<dbReference type="EMBL" id="AACZ04049835">
    <property type="status" value="NOT_ANNOTATED_CDS"/>
    <property type="molecule type" value="Genomic_DNA"/>
</dbReference>
<sequence>MNYFTSCKLSHIHKMNTIEVSFLCDLLSIRNVRRLLSISSLLSILNCMALILSVFLSLTSRVI</sequence>
<keyword evidence="1" id="KW-0472">Membrane</keyword>
<accession>A0A2I3RFJ6</accession>
<dbReference type="Proteomes" id="UP000002277">
    <property type="component" value="Chromosome 12"/>
</dbReference>